<dbReference type="InterPro" id="IPR019931">
    <property type="entry name" value="LPXTG_anchor"/>
</dbReference>
<keyword evidence="4" id="KW-0572">Peptidoglycan-anchor</keyword>
<evidence type="ECO:0000256" key="5">
    <source>
        <dbReference type="SAM" id="MobiDB-lite"/>
    </source>
</evidence>
<keyword evidence="3" id="KW-0732">Signal</keyword>
<feature type="domain" description="Gram-positive cocci surface proteins LPxTG" evidence="7">
    <location>
        <begin position="414"/>
        <end position="447"/>
    </location>
</feature>
<keyword evidence="6" id="KW-1133">Transmembrane helix</keyword>
<feature type="compositionally biased region" description="Low complexity" evidence="5">
    <location>
        <begin position="230"/>
        <end position="248"/>
    </location>
</feature>
<keyword evidence="6" id="KW-0472">Membrane</keyword>
<evidence type="ECO:0000313" key="9">
    <source>
        <dbReference type="Proteomes" id="UP000295257"/>
    </source>
</evidence>
<accession>A0A4R5NBA2</accession>
<organism evidence="8 9">
    <name type="scientific">Companilactobacillus farciminis</name>
    <dbReference type="NCBI Taxonomy" id="1612"/>
    <lineage>
        <taxon>Bacteria</taxon>
        <taxon>Bacillati</taxon>
        <taxon>Bacillota</taxon>
        <taxon>Bacilli</taxon>
        <taxon>Lactobacillales</taxon>
        <taxon>Lactobacillaceae</taxon>
        <taxon>Companilactobacillus</taxon>
    </lineage>
</organism>
<dbReference type="Pfam" id="PF00746">
    <property type="entry name" value="Gram_pos_anchor"/>
    <property type="match status" value="1"/>
</dbReference>
<keyword evidence="2" id="KW-0964">Secreted</keyword>
<evidence type="ECO:0000256" key="3">
    <source>
        <dbReference type="ARBA" id="ARBA00022729"/>
    </source>
</evidence>
<keyword evidence="9" id="KW-1185">Reference proteome</keyword>
<dbReference type="Gene3D" id="2.60.40.1850">
    <property type="match status" value="2"/>
</dbReference>
<keyword evidence="6" id="KW-0812">Transmembrane</keyword>
<feature type="transmembrane region" description="Helical" evidence="6">
    <location>
        <begin position="430"/>
        <end position="447"/>
    </location>
</feature>
<comment type="caution">
    <text evidence="8">The sequence shown here is derived from an EMBL/GenBank/DDBJ whole genome shotgun (WGS) entry which is preliminary data.</text>
</comment>
<reference evidence="8 9" key="1">
    <citation type="journal article" date="2019" name="Appl. Microbiol. Biotechnol.">
        <title>Uncovering carbohydrate metabolism through a genotype-phenotype association study of 56 lactic acid bacteria genomes.</title>
        <authorList>
            <person name="Buron-Moles G."/>
            <person name="Chailyan A."/>
            <person name="Dolejs I."/>
            <person name="Forster J."/>
            <person name="Miks M.H."/>
        </authorList>
    </citation>
    <scope>NUCLEOTIDE SEQUENCE [LARGE SCALE GENOMIC DNA]</scope>
    <source>
        <strain evidence="8 9">ATCC 29644</strain>
    </source>
</reference>
<keyword evidence="1" id="KW-0134">Cell wall</keyword>
<dbReference type="OrthoDB" id="2326738at2"/>
<evidence type="ECO:0000259" key="7">
    <source>
        <dbReference type="Pfam" id="PF00746"/>
    </source>
</evidence>
<dbReference type="SUPFAM" id="SSF158911">
    <property type="entry name" value="NEAT domain-like"/>
    <property type="match status" value="2"/>
</dbReference>
<proteinExistence type="predicted"/>
<dbReference type="Proteomes" id="UP000295257">
    <property type="component" value="Unassembled WGS sequence"/>
</dbReference>
<evidence type="ECO:0000256" key="1">
    <source>
        <dbReference type="ARBA" id="ARBA00022512"/>
    </source>
</evidence>
<feature type="region of interest" description="Disordered" evidence="5">
    <location>
        <begin position="210"/>
        <end position="249"/>
    </location>
</feature>
<evidence type="ECO:0000313" key="8">
    <source>
        <dbReference type="EMBL" id="TDG69765.1"/>
    </source>
</evidence>
<evidence type="ECO:0000256" key="2">
    <source>
        <dbReference type="ARBA" id="ARBA00022525"/>
    </source>
</evidence>
<evidence type="ECO:0000256" key="6">
    <source>
        <dbReference type="SAM" id="Phobius"/>
    </source>
</evidence>
<sequence length="454" mass="49550">MIKLVYVKRGDTMKKFLISLLSVGMLLGIFGVVGLNDTGSPNVLEETVQADTNDSDNKTINYEVYKENSNALSPMNTLFTKSATIVPNDDGTYKVFITARVSNISGLTVSTIDNQTPKVTTKDSHHLQISFTIDSLNDLDKDIPATVQTKLLLLNVDKQNVTFRFDMSSLDDPNSQTLADSLNKITRAENNITGRVNDAKTLLNDLRASNDSDNDIIATPSEDDDDTDTTQDNNSSDTDTNDSTDTQTPKTILKELTYQISKNNGDGSLISPYFTNTAKVMQNPDGTYYVEATIKYPKKFGNTAFEINAINGQKPFNLTFKSEGDSNYITFDFPIKKLTDLSDLIPGDISLNIPDFGLDKDLNFDLNFGSLNPADLSSLLDSSSSNSDDASGLISDLGNLSNIGDVQTVKDEDNKSQTATLPQTGSEPTNIVLVVAGLVVLLWLVLLKTTTLKH</sequence>
<dbReference type="STRING" id="1612.ABB44_04715"/>
<dbReference type="InterPro" id="IPR037250">
    <property type="entry name" value="NEAT_dom_sf"/>
</dbReference>
<name>A0A4R5NBA2_9LACO</name>
<dbReference type="EMBL" id="PUFN01000029">
    <property type="protein sequence ID" value="TDG69765.1"/>
    <property type="molecule type" value="Genomic_DNA"/>
</dbReference>
<dbReference type="AlphaFoldDB" id="A0A4R5NBA2"/>
<gene>
    <name evidence="8" type="ORF">C5L30_001898</name>
</gene>
<evidence type="ECO:0000256" key="4">
    <source>
        <dbReference type="ARBA" id="ARBA00023088"/>
    </source>
</evidence>
<protein>
    <recommendedName>
        <fullName evidence="7">Gram-positive cocci surface proteins LPxTG domain-containing protein</fullName>
    </recommendedName>
</protein>